<dbReference type="GO" id="GO:0006506">
    <property type="term" value="P:GPI anchor biosynthetic process"/>
    <property type="evidence" value="ECO:0007669"/>
    <property type="project" value="InterPro"/>
</dbReference>
<reference evidence="5" key="1">
    <citation type="submission" date="2015-12" db="EMBL/GenBank/DDBJ databases">
        <title>Update maize B73 reference genome by single molecule sequencing technologies.</title>
        <authorList>
            <consortium name="Maize Genome Sequencing Project"/>
            <person name="Ware D."/>
        </authorList>
    </citation>
    <scope>NUCLEOTIDE SEQUENCE [LARGE SCALE GENOMIC DNA]</scope>
    <source>
        <tissue evidence="5">Seedling</tissue>
    </source>
</reference>
<protein>
    <submittedName>
        <fullName evidence="5">Transferase transferring acyl groups</fullName>
    </submittedName>
</protein>
<name>A0A1D6K4G1_MAIZE</name>
<dbReference type="GO" id="GO:0008374">
    <property type="term" value="F:O-acyltransferase activity"/>
    <property type="evidence" value="ECO:0007669"/>
    <property type="project" value="UniProtKB-ARBA"/>
</dbReference>
<proteinExistence type="predicted"/>
<keyword evidence="2" id="KW-0812">Transmembrane</keyword>
<keyword evidence="4" id="KW-0472">Membrane</keyword>
<dbReference type="PANTHER" id="PTHR20661">
    <property type="entry name" value="PHOSPHATIDYLINOSITOL-GLYCAN BIOSYNTHESIS CLASS W PROTEIN"/>
    <property type="match status" value="1"/>
</dbReference>
<comment type="subcellular location">
    <subcellularLocation>
        <location evidence="1">Membrane</location>
        <topology evidence="1">Multi-pass membrane protein</topology>
    </subcellularLocation>
</comment>
<dbReference type="Pfam" id="PF06423">
    <property type="entry name" value="GWT1"/>
    <property type="match status" value="1"/>
</dbReference>
<sequence>MALQRRDRCRAPAPHRYSLRHIPVFRLNWMLIHIAQNVIKAFILQCNFAYVMLVFGQNFQVLCILTLAGFVSYKKNLVLEDAFNQNMLGSFLLANILTGLVNLSVNTLSASSLTAFMILSVYTFALCMVTGLIHFCGVRMKFW</sequence>
<dbReference type="EMBL" id="CM007647">
    <property type="protein sequence ID" value="ONL98495.1"/>
    <property type="molecule type" value="Genomic_DNA"/>
</dbReference>
<evidence type="ECO:0000313" key="5">
    <source>
        <dbReference type="EMBL" id="ONL98495.1"/>
    </source>
</evidence>
<dbReference type="PANTHER" id="PTHR20661:SF0">
    <property type="entry name" value="PHOSPHATIDYLINOSITOL-GLYCAN BIOSYNTHESIS CLASS W PROTEIN"/>
    <property type="match status" value="1"/>
</dbReference>
<evidence type="ECO:0000256" key="3">
    <source>
        <dbReference type="ARBA" id="ARBA00022989"/>
    </source>
</evidence>
<keyword evidence="5" id="KW-0808">Transferase</keyword>
<evidence type="ECO:0000256" key="4">
    <source>
        <dbReference type="ARBA" id="ARBA00023136"/>
    </source>
</evidence>
<gene>
    <name evidence="5" type="ORF">ZEAMMB73_Zm00001d029333</name>
</gene>
<dbReference type="InterPro" id="IPR009447">
    <property type="entry name" value="PIGW/GWT1"/>
</dbReference>
<evidence type="ECO:0000256" key="2">
    <source>
        <dbReference type="ARBA" id="ARBA00022692"/>
    </source>
</evidence>
<evidence type="ECO:0000256" key="1">
    <source>
        <dbReference type="ARBA" id="ARBA00004141"/>
    </source>
</evidence>
<dbReference type="GO" id="GO:0016020">
    <property type="term" value="C:membrane"/>
    <property type="evidence" value="ECO:0007669"/>
    <property type="project" value="UniProtKB-SubCell"/>
</dbReference>
<keyword evidence="3" id="KW-1133">Transmembrane helix</keyword>
<accession>A0A1D6K4G1</accession>
<organism evidence="5">
    <name type="scientific">Zea mays</name>
    <name type="common">Maize</name>
    <dbReference type="NCBI Taxonomy" id="4577"/>
    <lineage>
        <taxon>Eukaryota</taxon>
        <taxon>Viridiplantae</taxon>
        <taxon>Streptophyta</taxon>
        <taxon>Embryophyta</taxon>
        <taxon>Tracheophyta</taxon>
        <taxon>Spermatophyta</taxon>
        <taxon>Magnoliopsida</taxon>
        <taxon>Liliopsida</taxon>
        <taxon>Poales</taxon>
        <taxon>Poaceae</taxon>
        <taxon>PACMAD clade</taxon>
        <taxon>Panicoideae</taxon>
        <taxon>Andropogonodae</taxon>
        <taxon>Andropogoneae</taxon>
        <taxon>Tripsacinae</taxon>
        <taxon>Zea</taxon>
    </lineage>
</organism>
<dbReference type="AlphaFoldDB" id="A0A1D6K4G1"/>
<dbReference type="ExpressionAtlas" id="A0A1D6K4G1">
    <property type="expression patterns" value="baseline and differential"/>
</dbReference>